<accession>A0A3B0SV74</accession>
<dbReference type="GO" id="GO:0016787">
    <property type="term" value="F:hydrolase activity"/>
    <property type="evidence" value="ECO:0007669"/>
    <property type="project" value="UniProtKB-KW"/>
</dbReference>
<reference evidence="1" key="1">
    <citation type="submission" date="2018-06" db="EMBL/GenBank/DDBJ databases">
        <authorList>
            <person name="Zhirakovskaya E."/>
        </authorList>
    </citation>
    <scope>NUCLEOTIDE SEQUENCE</scope>
</reference>
<organism evidence="1">
    <name type="scientific">hydrothermal vent metagenome</name>
    <dbReference type="NCBI Taxonomy" id="652676"/>
    <lineage>
        <taxon>unclassified sequences</taxon>
        <taxon>metagenomes</taxon>
        <taxon>ecological metagenomes</taxon>
    </lineage>
</organism>
<proteinExistence type="predicted"/>
<dbReference type="AlphaFoldDB" id="A0A3B0SV74"/>
<sequence length="69" mass="7677">MKNLILTALIAVLVFGCKDKVEKNAKENIPEVLAETKVDENAQEGWTVLFDGTSFDGWKGYLTDEVSEN</sequence>
<name>A0A3B0SV74_9ZZZZ</name>
<dbReference type="PROSITE" id="PS51257">
    <property type="entry name" value="PROKAR_LIPOPROTEIN"/>
    <property type="match status" value="1"/>
</dbReference>
<gene>
    <name evidence="1" type="ORF">MNBD_BACTEROID03-537</name>
</gene>
<keyword evidence="1" id="KW-0378">Hydrolase</keyword>
<evidence type="ECO:0000313" key="1">
    <source>
        <dbReference type="EMBL" id="VAW09815.1"/>
    </source>
</evidence>
<dbReference type="Gene3D" id="2.60.120.560">
    <property type="entry name" value="Exo-inulinase, domain 1"/>
    <property type="match status" value="1"/>
</dbReference>
<protein>
    <submittedName>
        <fullName evidence="1">Secreted glycosyl hydrolase</fullName>
    </submittedName>
</protein>
<dbReference type="EMBL" id="UOEL01000002">
    <property type="protein sequence ID" value="VAW09815.1"/>
    <property type="molecule type" value="Genomic_DNA"/>
</dbReference>